<keyword evidence="8 10" id="KW-0030">Aminoacyl-tRNA synthetase</keyword>
<dbReference type="Pfam" id="PF00587">
    <property type="entry name" value="tRNA-synt_2b"/>
    <property type="match status" value="1"/>
</dbReference>
<dbReference type="PANTHER" id="PTHR42753:SF2">
    <property type="entry name" value="PROLINE--TRNA LIGASE"/>
    <property type="match status" value="1"/>
</dbReference>
<evidence type="ECO:0000256" key="10">
    <source>
        <dbReference type="HAMAP-Rule" id="MF_01569"/>
    </source>
</evidence>
<dbReference type="Gene3D" id="3.30.930.10">
    <property type="entry name" value="Bira Bifunctional Protein, Domain 2"/>
    <property type="match status" value="2"/>
</dbReference>
<dbReference type="GO" id="GO:0004827">
    <property type="term" value="F:proline-tRNA ligase activity"/>
    <property type="evidence" value="ECO:0007669"/>
    <property type="project" value="UniProtKB-UniRule"/>
</dbReference>
<evidence type="ECO:0000256" key="5">
    <source>
        <dbReference type="ARBA" id="ARBA00022741"/>
    </source>
</evidence>
<dbReference type="InterPro" id="IPR002314">
    <property type="entry name" value="aa-tRNA-synt_IIb"/>
</dbReference>
<evidence type="ECO:0000256" key="3">
    <source>
        <dbReference type="ARBA" id="ARBA00022490"/>
    </source>
</evidence>
<dbReference type="GO" id="GO:0005829">
    <property type="term" value="C:cytosol"/>
    <property type="evidence" value="ECO:0007669"/>
    <property type="project" value="TreeGrafter"/>
</dbReference>
<dbReference type="NCBIfam" id="NF006625">
    <property type="entry name" value="PRK09194.1"/>
    <property type="match status" value="1"/>
</dbReference>
<dbReference type="OrthoDB" id="9809052at2"/>
<dbReference type="InterPro" id="IPR045864">
    <property type="entry name" value="aa-tRNA-synth_II/BPL/LPL"/>
</dbReference>
<keyword evidence="13" id="KW-1185">Reference proteome</keyword>
<dbReference type="InterPro" id="IPR006195">
    <property type="entry name" value="aa-tRNA-synth_II"/>
</dbReference>
<comment type="catalytic activity">
    <reaction evidence="9 10">
        <text>tRNA(Pro) + L-proline + ATP = L-prolyl-tRNA(Pro) + AMP + diphosphate</text>
        <dbReference type="Rhea" id="RHEA:14305"/>
        <dbReference type="Rhea" id="RHEA-COMP:9700"/>
        <dbReference type="Rhea" id="RHEA-COMP:9702"/>
        <dbReference type="ChEBI" id="CHEBI:30616"/>
        <dbReference type="ChEBI" id="CHEBI:33019"/>
        <dbReference type="ChEBI" id="CHEBI:60039"/>
        <dbReference type="ChEBI" id="CHEBI:78442"/>
        <dbReference type="ChEBI" id="CHEBI:78532"/>
        <dbReference type="ChEBI" id="CHEBI:456215"/>
        <dbReference type="EC" id="6.1.1.15"/>
    </reaction>
</comment>
<dbReference type="SUPFAM" id="SSF52954">
    <property type="entry name" value="Class II aaRS ABD-related"/>
    <property type="match status" value="1"/>
</dbReference>
<comment type="domain">
    <text evidence="10">Consists of three domains: the N-terminal catalytic domain, the editing domain and the C-terminal anticodon-binding domain.</text>
</comment>
<evidence type="ECO:0000256" key="9">
    <source>
        <dbReference type="ARBA" id="ARBA00047671"/>
    </source>
</evidence>
<dbReference type="PROSITE" id="PS50862">
    <property type="entry name" value="AA_TRNA_LIGASE_II"/>
    <property type="match status" value="1"/>
</dbReference>
<dbReference type="GO" id="GO:0002161">
    <property type="term" value="F:aminoacyl-tRNA deacylase activity"/>
    <property type="evidence" value="ECO:0007669"/>
    <property type="project" value="InterPro"/>
</dbReference>
<dbReference type="Gene3D" id="3.40.50.800">
    <property type="entry name" value="Anticodon-binding domain"/>
    <property type="match status" value="1"/>
</dbReference>
<dbReference type="STRING" id="45610.AOC03_08845"/>
<evidence type="ECO:0000313" key="13">
    <source>
        <dbReference type="Proteomes" id="UP000059847"/>
    </source>
</evidence>
<proteinExistence type="inferred from homology"/>
<dbReference type="EC" id="6.1.1.15" evidence="10"/>
<evidence type="ECO:0000256" key="7">
    <source>
        <dbReference type="ARBA" id="ARBA00022917"/>
    </source>
</evidence>
<keyword evidence="3 10" id="KW-0963">Cytoplasm</keyword>
<dbReference type="InterPro" id="IPR050062">
    <property type="entry name" value="Pro-tRNA_synthetase"/>
</dbReference>
<organism evidence="12 13">
    <name type="scientific">Psychrobacter urativorans</name>
    <dbReference type="NCBI Taxonomy" id="45610"/>
    <lineage>
        <taxon>Bacteria</taxon>
        <taxon>Pseudomonadati</taxon>
        <taxon>Pseudomonadota</taxon>
        <taxon>Gammaproteobacteria</taxon>
        <taxon>Moraxellales</taxon>
        <taxon>Moraxellaceae</taxon>
        <taxon>Psychrobacter</taxon>
    </lineage>
</organism>
<dbReference type="KEGG" id="pur:AOC03_08845"/>
<dbReference type="Proteomes" id="UP000059847">
    <property type="component" value="Chromosome"/>
</dbReference>
<dbReference type="PRINTS" id="PR01046">
    <property type="entry name" value="TRNASYNTHPRO"/>
</dbReference>
<dbReference type="SUPFAM" id="SSF55681">
    <property type="entry name" value="Class II aaRS and biotin synthetases"/>
    <property type="match status" value="1"/>
</dbReference>
<evidence type="ECO:0000256" key="8">
    <source>
        <dbReference type="ARBA" id="ARBA00023146"/>
    </source>
</evidence>
<dbReference type="InterPro" id="IPR036621">
    <property type="entry name" value="Anticodon-bd_dom_sf"/>
</dbReference>
<dbReference type="GO" id="GO:0005524">
    <property type="term" value="F:ATP binding"/>
    <property type="evidence" value="ECO:0007669"/>
    <property type="project" value="UniProtKB-UniRule"/>
</dbReference>
<evidence type="ECO:0000256" key="1">
    <source>
        <dbReference type="ARBA" id="ARBA00004496"/>
    </source>
</evidence>
<evidence type="ECO:0000259" key="11">
    <source>
        <dbReference type="PROSITE" id="PS50862"/>
    </source>
</evidence>
<dbReference type="HAMAP" id="MF_01569">
    <property type="entry name" value="Pro_tRNA_synth_type1"/>
    <property type="match status" value="1"/>
</dbReference>
<dbReference type="Pfam" id="PF04073">
    <property type="entry name" value="tRNA_edit"/>
    <property type="match status" value="1"/>
</dbReference>
<keyword evidence="6 10" id="KW-0067">ATP-binding</keyword>
<feature type="domain" description="Aminoacyl-transfer RNA synthetases class-II family profile" evidence="11">
    <location>
        <begin position="46"/>
        <end position="466"/>
    </location>
</feature>
<dbReference type="InterPro" id="IPR033730">
    <property type="entry name" value="ProRS_core_prok"/>
</dbReference>
<dbReference type="InterPro" id="IPR002316">
    <property type="entry name" value="Pro-tRNA-ligase_IIa"/>
</dbReference>
<dbReference type="InterPro" id="IPR023717">
    <property type="entry name" value="Pro-tRNA-Synthase_IIa_type1"/>
</dbReference>
<evidence type="ECO:0000256" key="2">
    <source>
        <dbReference type="ARBA" id="ARBA00011738"/>
    </source>
</evidence>
<dbReference type="EMBL" id="CP012678">
    <property type="protein sequence ID" value="ALF60131.1"/>
    <property type="molecule type" value="Genomic_DNA"/>
</dbReference>
<dbReference type="PANTHER" id="PTHR42753">
    <property type="entry name" value="MITOCHONDRIAL RIBOSOME PROTEIN L39/PROLYL-TRNA LIGASE FAMILY MEMBER"/>
    <property type="match status" value="1"/>
</dbReference>
<protein>
    <recommendedName>
        <fullName evidence="10">Proline--tRNA ligase</fullName>
        <ecNumber evidence="10">6.1.1.15</ecNumber>
    </recommendedName>
    <alternativeName>
        <fullName evidence="10">Prolyl-tRNA synthetase</fullName>
        <shortName evidence="10">ProRS</shortName>
    </alternativeName>
</protein>
<dbReference type="InterPro" id="IPR044140">
    <property type="entry name" value="ProRS_anticodon_short"/>
</dbReference>
<evidence type="ECO:0000256" key="6">
    <source>
        <dbReference type="ARBA" id="ARBA00022840"/>
    </source>
</evidence>
<comment type="subunit">
    <text evidence="2 10">Homodimer.</text>
</comment>
<sequence length="572" mass="63777">MKASQFLFATLKETPSDADIASSQLMVRAGLIRKIASGLYIWLPMGLRVLQKVERIVREEMQNIGAQEVLMPMTQPAELWQMTGRFNDYGPELLRFKDRHDRDFVLGPTHEEVITNLAQGELRSYKQLPITFFQIQNKFRDEIRPRFGVMRAREFTMKDAYSFHVDQASLAKTYDEMYDAYTRIFTRLGLDFRAVQADTGSIGGFASHEFHVLADSGEDDIAFSDSSDYAANVELAESISTAERQPATKPREDVFTENMPTCEAVAEYLNIPLANTAKTLIVQGHTAEGEPQLIAVVLRGDHTLNTIKAEKIEEANVPLTMATEEELKAAGLHKGYIGVELDMPVFVDRAAAALSDFVSGANVVNKHTTGMNWERDARITRVVDIRNVNEGDPSPDGKGLLQIKRGIEVGHIFQLGDKYSQAMNCNVSGENGKPVTLMMGCYGIGVSRIIAAAIEQNNDENGIMWPPTPNVNDSLAPFEVAIVPMKSKEETVMVTATALYNELKAQGVNVLLDDRNERPGVKFADLELIGIPHRIVVSDRNLAEDKYEYVNRRDSEKQLLSRDEVLAKVTAK</sequence>
<dbReference type="SUPFAM" id="SSF55826">
    <property type="entry name" value="YbaK/ProRS associated domain"/>
    <property type="match status" value="1"/>
</dbReference>
<dbReference type="CDD" id="cd00861">
    <property type="entry name" value="ProRS_anticodon_short"/>
    <property type="match status" value="1"/>
</dbReference>
<dbReference type="Pfam" id="PF03129">
    <property type="entry name" value="HGTP_anticodon"/>
    <property type="match status" value="1"/>
</dbReference>
<comment type="subcellular location">
    <subcellularLocation>
        <location evidence="1 10">Cytoplasm</location>
    </subcellularLocation>
</comment>
<dbReference type="InterPro" id="IPR004500">
    <property type="entry name" value="Pro-tRNA-synth_IIa_bac-type"/>
</dbReference>
<keyword evidence="4 10" id="KW-0436">Ligase</keyword>
<gene>
    <name evidence="10" type="primary">proS</name>
    <name evidence="12" type="ORF">AOC03_08845</name>
</gene>
<keyword evidence="5 10" id="KW-0547">Nucleotide-binding</keyword>
<dbReference type="AlphaFoldDB" id="A0A0M4U5E3"/>
<dbReference type="RefSeq" id="WP_062535203.1">
    <property type="nucleotide sequence ID" value="NZ_CP012678.1"/>
</dbReference>
<comment type="similarity">
    <text evidence="10">Belongs to the class-II aminoacyl-tRNA synthetase family. ProS type 1 subfamily.</text>
</comment>
<dbReference type="InterPro" id="IPR036754">
    <property type="entry name" value="YbaK/aa-tRNA-synt-asso_dom_sf"/>
</dbReference>
<dbReference type="NCBIfam" id="TIGR00409">
    <property type="entry name" value="proS_fam_II"/>
    <property type="match status" value="1"/>
</dbReference>
<evidence type="ECO:0000256" key="4">
    <source>
        <dbReference type="ARBA" id="ARBA00022598"/>
    </source>
</evidence>
<comment type="function">
    <text evidence="10">Catalyzes the attachment of proline to tRNA(Pro) in a two-step reaction: proline is first activated by ATP to form Pro-AMP and then transferred to the acceptor end of tRNA(Pro). As ProRS can inadvertently accommodate and process non-cognate amino acids such as alanine and cysteine, to avoid such errors it has two additional distinct editing activities against alanine. One activity is designated as 'pretransfer' editing and involves the tRNA(Pro)-independent hydrolysis of activated Ala-AMP. The other activity is designated 'posttransfer' editing and involves deacylation of mischarged Ala-tRNA(Pro). The misacylated Cys-tRNA(Pro) is not edited by ProRS.</text>
</comment>
<reference evidence="12 13" key="1">
    <citation type="submission" date="2015-09" db="EMBL/GenBank/DDBJ databases">
        <title>Complete genome of Psychrobacter urativorans R10.10B.</title>
        <authorList>
            <person name="See-Too W.S."/>
            <person name="Chan K.G."/>
        </authorList>
    </citation>
    <scope>NUCLEOTIDE SEQUENCE [LARGE SCALE GENOMIC DNA]</scope>
    <source>
        <strain evidence="12 13">R10.10B</strain>
    </source>
</reference>
<dbReference type="CDD" id="cd04334">
    <property type="entry name" value="ProRS-INS"/>
    <property type="match status" value="1"/>
</dbReference>
<dbReference type="InterPro" id="IPR004154">
    <property type="entry name" value="Anticodon-bd"/>
</dbReference>
<accession>A0A0M4U5E3</accession>
<evidence type="ECO:0000313" key="12">
    <source>
        <dbReference type="EMBL" id="ALF60131.1"/>
    </source>
</evidence>
<name>A0A0M4U5E3_9GAMM</name>
<keyword evidence="7 10" id="KW-0648">Protein biosynthesis</keyword>
<dbReference type="CDD" id="cd00779">
    <property type="entry name" value="ProRS_core_prok"/>
    <property type="match status" value="1"/>
</dbReference>
<dbReference type="FunFam" id="3.30.930.10:FF:000012">
    <property type="entry name" value="Proline--tRNA ligase"/>
    <property type="match status" value="1"/>
</dbReference>
<dbReference type="GO" id="GO:0006433">
    <property type="term" value="P:prolyl-tRNA aminoacylation"/>
    <property type="evidence" value="ECO:0007669"/>
    <property type="project" value="UniProtKB-UniRule"/>
</dbReference>
<dbReference type="InterPro" id="IPR007214">
    <property type="entry name" value="YbaK/aa-tRNA-synth-assoc-dom"/>
</dbReference>